<feature type="compositionally biased region" description="Polar residues" evidence="1">
    <location>
        <begin position="28"/>
        <end position="39"/>
    </location>
</feature>
<dbReference type="Pfam" id="PF17110">
    <property type="entry name" value="TFB6"/>
    <property type="match status" value="1"/>
</dbReference>
<reference evidence="3" key="1">
    <citation type="journal article" date="2023" name="Mol. Phylogenet. Evol.">
        <title>Genome-scale phylogeny and comparative genomics of the fungal order Sordariales.</title>
        <authorList>
            <person name="Hensen N."/>
            <person name="Bonometti L."/>
            <person name="Westerberg I."/>
            <person name="Brannstrom I.O."/>
            <person name="Guillou S."/>
            <person name="Cros-Aarteil S."/>
            <person name="Calhoun S."/>
            <person name="Haridas S."/>
            <person name="Kuo A."/>
            <person name="Mondo S."/>
            <person name="Pangilinan J."/>
            <person name="Riley R."/>
            <person name="LaButti K."/>
            <person name="Andreopoulos B."/>
            <person name="Lipzen A."/>
            <person name="Chen C."/>
            <person name="Yan M."/>
            <person name="Daum C."/>
            <person name="Ng V."/>
            <person name="Clum A."/>
            <person name="Steindorff A."/>
            <person name="Ohm R.A."/>
            <person name="Martin F."/>
            <person name="Silar P."/>
            <person name="Natvig D.O."/>
            <person name="Lalanne C."/>
            <person name="Gautier V."/>
            <person name="Ament-Velasquez S.L."/>
            <person name="Kruys A."/>
            <person name="Hutchinson M.I."/>
            <person name="Powell A.J."/>
            <person name="Barry K."/>
            <person name="Miller A.N."/>
            <person name="Grigoriev I.V."/>
            <person name="Debuchy R."/>
            <person name="Gladieux P."/>
            <person name="Hiltunen Thoren M."/>
            <person name="Johannesson H."/>
        </authorList>
    </citation>
    <scope>NUCLEOTIDE SEQUENCE [LARGE SCALE GENOMIC DNA]</scope>
    <source>
        <strain evidence="3">CBS 340.73</strain>
    </source>
</reference>
<dbReference type="PANTHER" id="PTHR37781">
    <property type="entry name" value="TFIIH COMPLEX SUBUNIT"/>
    <property type="match status" value="1"/>
</dbReference>
<evidence type="ECO:0008006" key="4">
    <source>
        <dbReference type="Google" id="ProtNLM"/>
    </source>
</evidence>
<feature type="region of interest" description="Disordered" evidence="1">
    <location>
        <begin position="1"/>
        <end position="59"/>
    </location>
</feature>
<evidence type="ECO:0000313" key="3">
    <source>
        <dbReference type="Proteomes" id="UP001303473"/>
    </source>
</evidence>
<feature type="compositionally biased region" description="Acidic residues" evidence="1">
    <location>
        <begin position="209"/>
        <end position="227"/>
    </location>
</feature>
<dbReference type="EMBL" id="MU853770">
    <property type="protein sequence ID" value="KAK3942822.1"/>
    <property type="molecule type" value="Genomic_DNA"/>
</dbReference>
<dbReference type="PANTHER" id="PTHR37781:SF1">
    <property type="entry name" value="ADR380WP"/>
    <property type="match status" value="1"/>
</dbReference>
<feature type="compositionally biased region" description="Low complexity" evidence="1">
    <location>
        <begin position="1"/>
        <end position="17"/>
    </location>
</feature>
<keyword evidence="3" id="KW-1185">Reference proteome</keyword>
<dbReference type="AlphaFoldDB" id="A0AAN6NFL3"/>
<dbReference type="GO" id="GO:0005675">
    <property type="term" value="C:transcription factor TFIIH holo complex"/>
    <property type="evidence" value="ECO:0007669"/>
    <property type="project" value="TreeGrafter"/>
</dbReference>
<comment type="caution">
    <text evidence="2">The sequence shown here is derived from an EMBL/GenBank/DDBJ whole genome shotgun (WGS) entry which is preliminary data.</text>
</comment>
<proteinExistence type="predicted"/>
<gene>
    <name evidence="2" type="ORF">QBC46DRAFT_362237</name>
</gene>
<dbReference type="InterPro" id="IPR031349">
    <property type="entry name" value="Tfb6"/>
</dbReference>
<protein>
    <recommendedName>
        <fullName evidence="4">Meiotic recombination protein DMC1</fullName>
    </recommendedName>
</protein>
<evidence type="ECO:0000313" key="2">
    <source>
        <dbReference type="EMBL" id="KAK3942822.1"/>
    </source>
</evidence>
<evidence type="ECO:0000256" key="1">
    <source>
        <dbReference type="SAM" id="MobiDB-lite"/>
    </source>
</evidence>
<sequence length="277" mass="30166">MADTTSSPNPAGSSAGGFVIPSLPSPAPSNATNASTRSLSGLPHPRGSPLRPGSAKEDKVRNYVSDRMLHISRRYVKKFALVEPDDEVVGYRSMGELCRDLEPLINIIWKSGTPGLQVPLLLNIASEFNTWLSSFAPSPTATFSILRKLDHCFASLLTGQDIETKEPLPGFERGPQRSGMTTTDKVRCKGIIEATRVLIVEVMSKEPDQEGEEDDEPGILTADESESGPDGPSRRGIWEEDDERLHMDVARVYENTIVQLGESLGDGWGVVSQMSEN</sequence>
<accession>A0AAN6NFL3</accession>
<name>A0AAN6NFL3_9PEZI</name>
<feature type="compositionally biased region" description="Basic and acidic residues" evidence="1">
    <location>
        <begin position="232"/>
        <end position="241"/>
    </location>
</feature>
<feature type="region of interest" description="Disordered" evidence="1">
    <location>
        <begin position="202"/>
        <end position="241"/>
    </location>
</feature>
<organism evidence="2 3">
    <name type="scientific">Diplogelasinospora grovesii</name>
    <dbReference type="NCBI Taxonomy" id="303347"/>
    <lineage>
        <taxon>Eukaryota</taxon>
        <taxon>Fungi</taxon>
        <taxon>Dikarya</taxon>
        <taxon>Ascomycota</taxon>
        <taxon>Pezizomycotina</taxon>
        <taxon>Sordariomycetes</taxon>
        <taxon>Sordariomycetidae</taxon>
        <taxon>Sordariales</taxon>
        <taxon>Diplogelasinosporaceae</taxon>
        <taxon>Diplogelasinospora</taxon>
    </lineage>
</organism>
<dbReference type="Proteomes" id="UP001303473">
    <property type="component" value="Unassembled WGS sequence"/>
</dbReference>